<dbReference type="Pfam" id="PF10590">
    <property type="entry name" value="PNP_phzG_C"/>
    <property type="match status" value="1"/>
</dbReference>
<dbReference type="Proteomes" id="UP000528185">
    <property type="component" value="Unassembled WGS sequence"/>
</dbReference>
<dbReference type="GO" id="GO:0008615">
    <property type="term" value="P:pyridoxine biosynthetic process"/>
    <property type="evidence" value="ECO:0007669"/>
    <property type="project" value="UniProtKB-KW"/>
</dbReference>
<accession>A0AAN2DFG7</accession>
<feature type="domain" description="Pyridoxamine 5'-phosphate oxidase N-terminal" evidence="7">
    <location>
        <begin position="45"/>
        <end position="169"/>
    </location>
</feature>
<evidence type="ECO:0000313" key="9">
    <source>
        <dbReference type="EMBL" id="CAD0216122.1"/>
    </source>
</evidence>
<evidence type="ECO:0000256" key="4">
    <source>
        <dbReference type="ARBA" id="ARBA00023002"/>
    </source>
</evidence>
<evidence type="ECO:0000256" key="1">
    <source>
        <dbReference type="ARBA" id="ARBA00007301"/>
    </source>
</evidence>
<dbReference type="Pfam" id="PF01243">
    <property type="entry name" value="PNPOx_N"/>
    <property type="match status" value="1"/>
</dbReference>
<evidence type="ECO:0000259" key="7">
    <source>
        <dbReference type="Pfam" id="PF01243"/>
    </source>
</evidence>
<keyword evidence="5" id="KW-0664">Pyridoxine biosynthesis</keyword>
<comment type="caution">
    <text evidence="9">The sequence shown here is derived from an EMBL/GenBank/DDBJ whole genome shotgun (WGS) entry which is preliminary data.</text>
</comment>
<dbReference type="PIRSF" id="PIRSF000190">
    <property type="entry name" value="Pyd_amn-ph_oxd"/>
    <property type="match status" value="1"/>
</dbReference>
<protein>
    <submittedName>
        <fullName evidence="9">Pyridoxine/pyridoxamine 5'-phosphate oxidase</fullName>
    </submittedName>
</protein>
<feature type="domain" description="Pyridoxine 5'-phosphate oxidase dimerisation C-terminal" evidence="8">
    <location>
        <begin position="184"/>
        <end position="226"/>
    </location>
</feature>
<evidence type="ECO:0000259" key="8">
    <source>
        <dbReference type="Pfam" id="PF10590"/>
    </source>
</evidence>
<feature type="binding site" evidence="6">
    <location>
        <begin position="73"/>
        <end position="78"/>
    </location>
    <ligand>
        <name>FMN</name>
        <dbReference type="ChEBI" id="CHEBI:58210"/>
    </ligand>
</feature>
<feature type="binding site" evidence="6">
    <location>
        <begin position="152"/>
        <end position="153"/>
    </location>
    <ligand>
        <name>FMN</name>
        <dbReference type="ChEBI" id="CHEBI:58210"/>
    </ligand>
</feature>
<feature type="binding site" evidence="6">
    <location>
        <position position="197"/>
    </location>
    <ligand>
        <name>FMN</name>
        <dbReference type="ChEBI" id="CHEBI:58210"/>
    </ligand>
</feature>
<feature type="binding site" evidence="6">
    <location>
        <position position="95"/>
    </location>
    <ligand>
        <name>FMN</name>
        <dbReference type="ChEBI" id="CHEBI:58210"/>
    </ligand>
</feature>
<dbReference type="InterPro" id="IPR011576">
    <property type="entry name" value="Pyridox_Oxase_N"/>
</dbReference>
<keyword evidence="3 6" id="KW-0288">FMN</keyword>
<dbReference type="GO" id="GO:0004733">
    <property type="term" value="F:pyridoxamine phosphate oxidase activity"/>
    <property type="evidence" value="ECO:0007669"/>
    <property type="project" value="InterPro"/>
</dbReference>
<dbReference type="InterPro" id="IPR012349">
    <property type="entry name" value="Split_barrel_FMN-bd"/>
</dbReference>
<comment type="cofactor">
    <cofactor evidence="6">
        <name>FMN</name>
        <dbReference type="ChEBI" id="CHEBI:58210"/>
    </cofactor>
    <text evidence="6">Binds 1 FMN per subunit.</text>
</comment>
<dbReference type="GO" id="GO:0010181">
    <property type="term" value="F:FMN binding"/>
    <property type="evidence" value="ECO:0007669"/>
    <property type="project" value="InterPro"/>
</dbReference>
<reference evidence="9 10" key="1">
    <citation type="submission" date="2020-06" db="EMBL/GenBank/DDBJ databases">
        <authorList>
            <person name="De Coninck B."/>
            <person name="Ibrahim H."/>
        </authorList>
    </citation>
    <scope>NUCLEOTIDE SEQUENCE [LARGE SCALE GENOMIC DNA]</scope>
    <source>
        <strain evidence="9">Ag_rhizogenes_K599</strain>
    </source>
</reference>
<dbReference type="PANTHER" id="PTHR10851">
    <property type="entry name" value="PYRIDOXINE-5-PHOSPHATE OXIDASE"/>
    <property type="match status" value="1"/>
</dbReference>
<feature type="binding site" evidence="6">
    <location>
        <position position="117"/>
    </location>
    <ligand>
        <name>FMN</name>
        <dbReference type="ChEBI" id="CHEBI:58210"/>
    </ligand>
</feature>
<keyword evidence="4" id="KW-0560">Oxidoreductase</keyword>
<dbReference type="AlphaFoldDB" id="A0AAN2DFG7"/>
<dbReference type="PANTHER" id="PTHR10851:SF0">
    <property type="entry name" value="PYRIDOXINE-5'-PHOSPHATE OXIDASE"/>
    <property type="match status" value="1"/>
</dbReference>
<gene>
    <name evidence="9" type="primary">pdxH_2</name>
    <name evidence="9" type="ORF">AGRHK599_LOCUS4385</name>
</gene>
<evidence type="ECO:0000313" key="10">
    <source>
        <dbReference type="Proteomes" id="UP000528185"/>
    </source>
</evidence>
<evidence type="ECO:0000256" key="5">
    <source>
        <dbReference type="ARBA" id="ARBA00023096"/>
    </source>
</evidence>
<evidence type="ECO:0000256" key="2">
    <source>
        <dbReference type="ARBA" id="ARBA00022630"/>
    </source>
</evidence>
<name>A0AAN2DFG7_RHIRH</name>
<organism evidence="9 10">
    <name type="scientific">Rhizobium rhizogenes</name>
    <name type="common">Agrobacterium rhizogenes</name>
    <dbReference type="NCBI Taxonomy" id="359"/>
    <lineage>
        <taxon>Bacteria</taxon>
        <taxon>Pseudomonadati</taxon>
        <taxon>Pseudomonadota</taxon>
        <taxon>Alphaproteobacteria</taxon>
        <taxon>Hyphomicrobiales</taxon>
        <taxon>Rhizobiaceae</taxon>
        <taxon>Rhizobium/Agrobacterium group</taxon>
        <taxon>Rhizobium</taxon>
    </lineage>
</organism>
<comment type="similarity">
    <text evidence="1">Belongs to the pyridoxamine 5'-phosphate oxidase family.</text>
</comment>
<dbReference type="NCBIfam" id="NF004231">
    <property type="entry name" value="PRK05679.1"/>
    <property type="match status" value="1"/>
</dbReference>
<dbReference type="Gene3D" id="2.30.110.10">
    <property type="entry name" value="Electron Transport, Fmn-binding Protein, Chain A"/>
    <property type="match status" value="1"/>
</dbReference>
<dbReference type="InterPro" id="IPR019576">
    <property type="entry name" value="Pyridoxamine_oxidase_dimer_C"/>
</dbReference>
<feature type="binding site" evidence="6">
    <location>
        <position position="207"/>
    </location>
    <ligand>
        <name>FMN</name>
        <dbReference type="ChEBI" id="CHEBI:58210"/>
    </ligand>
</feature>
<proteinExistence type="inferred from homology"/>
<keyword evidence="2" id="KW-0285">Flavoprotein</keyword>
<sequence>MTCSEAIALSMKDRLRQIPSLKAPLPECDPLALPDTPQDAFALWLDDALNEGIREPHAMTLSTVDENGWPDARMLILKNLDERGWHFAIKAESPKGRQIENRSHVALTFYWSALGRQVRLRGPAIMLSDSECAEDFLDRPASSRASAIASRQSEILEAGEGLESRMAEAQALIAANPDYVSPGWRVYAVAPVVAEFWQGASDRNHKRLRYVLSGDGATWDRSLLWP</sequence>
<dbReference type="SUPFAM" id="SSF50475">
    <property type="entry name" value="FMN-binding split barrel"/>
    <property type="match status" value="1"/>
</dbReference>
<dbReference type="RefSeq" id="WP_236771854.1">
    <property type="nucleotide sequence ID" value="NZ_CAICSX020000002.1"/>
</dbReference>
<dbReference type="InterPro" id="IPR000659">
    <property type="entry name" value="Pyridox_Oxase"/>
</dbReference>
<evidence type="ECO:0000256" key="3">
    <source>
        <dbReference type="ARBA" id="ARBA00022643"/>
    </source>
</evidence>
<dbReference type="EMBL" id="CAICSX020000002">
    <property type="protein sequence ID" value="CAD0216122.1"/>
    <property type="molecule type" value="Genomic_DNA"/>
</dbReference>
<evidence type="ECO:0000256" key="6">
    <source>
        <dbReference type="PIRSR" id="PIRSR000190-2"/>
    </source>
</evidence>